<dbReference type="PANTHER" id="PTHR30566">
    <property type="entry name" value="YNAI-RELATED MECHANOSENSITIVE ION CHANNEL"/>
    <property type="match status" value="1"/>
</dbReference>
<sequence>MQVNRQPPEEQEEKRATLRTVAVIVSSATATVIFLLMALAYPDIYLERIFYTSLTISLVYLLFLILESLTIRRIRDERERYSFRRTVSFLKIVVVGVILLRVWIDTNYIFVAYGIVGAGVAIALQDLFKNFVGGILIILSRTYQIGDRIEISETMGDVIDIGILTTRLLEIHARDVKGDQATGRIAIVPNGEILSSRVFNYTMDHTFVWDEISIPITYGSDWQRAVSLFLDIVRRETAVTVRQAEWEIERIGERYYLPKRDVEPSIYLTLTDNWITFNIRYVSEVRRKRAVKDELSRKLLVAIEAADDIIIATENIIVYEGGPIKVHDRPDSDGGYHDGTFKSG</sequence>
<evidence type="ECO:0000256" key="3">
    <source>
        <dbReference type="ARBA" id="ARBA00022989"/>
    </source>
</evidence>
<keyword evidence="3 5" id="KW-1133">Transmembrane helix</keyword>
<feature type="transmembrane region" description="Helical" evidence="5">
    <location>
        <begin position="110"/>
        <end position="139"/>
    </location>
</feature>
<feature type="transmembrane region" description="Helical" evidence="5">
    <location>
        <begin position="87"/>
        <end position="104"/>
    </location>
</feature>
<proteinExistence type="predicted"/>
<evidence type="ECO:0000256" key="5">
    <source>
        <dbReference type="SAM" id="Phobius"/>
    </source>
</evidence>
<dbReference type="EMBL" id="WBKO01000001">
    <property type="protein sequence ID" value="MDV2481761.1"/>
    <property type="molecule type" value="Genomic_DNA"/>
</dbReference>
<feature type="domain" description="Mechanosensitive ion channel MscS" evidence="6">
    <location>
        <begin position="126"/>
        <end position="202"/>
    </location>
</feature>
<protein>
    <submittedName>
        <fullName evidence="7">Mechanosensitive ion channel</fullName>
    </submittedName>
</protein>
<evidence type="ECO:0000313" key="7">
    <source>
        <dbReference type="EMBL" id="MDV2481761.1"/>
    </source>
</evidence>
<dbReference type="Gene3D" id="1.10.287.1260">
    <property type="match status" value="1"/>
</dbReference>
<dbReference type="SUPFAM" id="SSF50182">
    <property type="entry name" value="Sm-like ribonucleoproteins"/>
    <property type="match status" value="1"/>
</dbReference>
<accession>A0ABU3X2Z7</accession>
<feature type="transmembrane region" description="Helical" evidence="5">
    <location>
        <begin position="21"/>
        <end position="42"/>
    </location>
</feature>
<keyword evidence="4 5" id="KW-0472">Membrane</keyword>
<dbReference type="InterPro" id="IPR010920">
    <property type="entry name" value="LSM_dom_sf"/>
</dbReference>
<comment type="subcellular location">
    <subcellularLocation>
        <location evidence="1">Membrane</location>
    </subcellularLocation>
</comment>
<evidence type="ECO:0000256" key="4">
    <source>
        <dbReference type="ARBA" id="ARBA00023136"/>
    </source>
</evidence>
<comment type="caution">
    <text evidence="7">The sequence shown here is derived from an EMBL/GenBank/DDBJ whole genome shotgun (WGS) entry which is preliminary data.</text>
</comment>
<keyword evidence="2 5" id="KW-0812">Transmembrane</keyword>
<evidence type="ECO:0000256" key="1">
    <source>
        <dbReference type="ARBA" id="ARBA00004370"/>
    </source>
</evidence>
<dbReference type="RefSeq" id="WP_317064783.1">
    <property type="nucleotide sequence ID" value="NZ_WBKO01000001.1"/>
</dbReference>
<reference evidence="7 8" key="1">
    <citation type="submission" date="2019-10" db="EMBL/GenBank/DDBJ databases">
        <title>Isolation and characterization of Methanoculleus sp. Wushi-C6 from a hot spring well.</title>
        <authorList>
            <person name="Chen S.-C."/>
            <person name="Lan Z.-H."/>
            <person name="You Y.-T."/>
            <person name="Lai M.-C."/>
        </authorList>
    </citation>
    <scope>NUCLEOTIDE SEQUENCE [LARGE SCALE GENOMIC DNA]</scope>
    <source>
        <strain evidence="7 8">Wushi-C6</strain>
    </source>
</reference>
<feature type="transmembrane region" description="Helical" evidence="5">
    <location>
        <begin position="48"/>
        <end position="66"/>
    </location>
</feature>
<dbReference type="Proteomes" id="UP001281203">
    <property type="component" value="Unassembled WGS sequence"/>
</dbReference>
<dbReference type="PANTHER" id="PTHR30566:SF5">
    <property type="entry name" value="MECHANOSENSITIVE ION CHANNEL PROTEIN 1, MITOCHONDRIAL-RELATED"/>
    <property type="match status" value="1"/>
</dbReference>
<name>A0ABU3X2Z7_9EURY</name>
<dbReference type="Pfam" id="PF00924">
    <property type="entry name" value="MS_channel_2nd"/>
    <property type="match status" value="1"/>
</dbReference>
<evidence type="ECO:0000256" key="2">
    <source>
        <dbReference type="ARBA" id="ARBA00022692"/>
    </source>
</evidence>
<keyword evidence="8" id="KW-1185">Reference proteome</keyword>
<dbReference type="InterPro" id="IPR006685">
    <property type="entry name" value="MscS_channel_2nd"/>
</dbReference>
<evidence type="ECO:0000313" key="8">
    <source>
        <dbReference type="Proteomes" id="UP001281203"/>
    </source>
</evidence>
<organism evidence="7 8">
    <name type="scientific">Methanoculleus caldifontis</name>
    <dbReference type="NCBI Taxonomy" id="2651577"/>
    <lineage>
        <taxon>Archaea</taxon>
        <taxon>Methanobacteriati</taxon>
        <taxon>Methanobacteriota</taxon>
        <taxon>Stenosarchaea group</taxon>
        <taxon>Methanomicrobia</taxon>
        <taxon>Methanomicrobiales</taxon>
        <taxon>Methanomicrobiaceae</taxon>
        <taxon>Methanoculleus</taxon>
    </lineage>
</organism>
<evidence type="ECO:0000259" key="6">
    <source>
        <dbReference type="Pfam" id="PF00924"/>
    </source>
</evidence>
<dbReference type="InterPro" id="IPR023408">
    <property type="entry name" value="MscS_beta-dom_sf"/>
</dbReference>
<dbReference type="Gene3D" id="2.30.30.60">
    <property type="match status" value="1"/>
</dbReference>
<gene>
    <name evidence="7" type="ORF">F8E02_07020</name>
</gene>